<dbReference type="PRINTS" id="PR00038">
    <property type="entry name" value="HTHLUXR"/>
</dbReference>
<evidence type="ECO:0000313" key="6">
    <source>
        <dbReference type="Proteomes" id="UP000634780"/>
    </source>
</evidence>
<comment type="caution">
    <text evidence="5">The sequence shown here is derived from an EMBL/GenBank/DDBJ whole genome shotgun (WGS) entry which is preliminary data.</text>
</comment>
<dbReference type="Gene3D" id="1.10.10.10">
    <property type="entry name" value="Winged helix-like DNA-binding domain superfamily/Winged helix DNA-binding domain"/>
    <property type="match status" value="1"/>
</dbReference>
<dbReference type="Pfam" id="PF00196">
    <property type="entry name" value="GerE"/>
    <property type="match status" value="1"/>
</dbReference>
<evidence type="ECO:0000259" key="4">
    <source>
        <dbReference type="PROSITE" id="PS50043"/>
    </source>
</evidence>
<evidence type="ECO:0000256" key="3">
    <source>
        <dbReference type="ARBA" id="ARBA00023163"/>
    </source>
</evidence>
<dbReference type="SMART" id="SM00421">
    <property type="entry name" value="HTH_LUXR"/>
    <property type="match status" value="1"/>
</dbReference>
<evidence type="ECO:0000313" key="5">
    <source>
        <dbReference type="EMBL" id="MBJ3809688.1"/>
    </source>
</evidence>
<keyword evidence="1" id="KW-0805">Transcription regulation</keyword>
<keyword evidence="2" id="KW-0238">DNA-binding</keyword>
<keyword evidence="3" id="KW-0804">Transcription</keyword>
<feature type="domain" description="HTH luxR-type" evidence="4">
    <location>
        <begin position="119"/>
        <end position="184"/>
    </location>
</feature>
<sequence>MGMPVFPSRGEDMPTTCQQPVRHSELSRAQIGSVRVAALRGELSALGCDHPAVESAVSLSVSWVADVLADIAYALHDRTLADALTGEAFALLALVRPVRPPAQKRVVRQPGPPAGGVGAQEPAPRLTEREAVVLERLQGEQSLREIAADLFVSVNTVKSHVRSIYRKFGVTSRGEAVSRARGLQAL</sequence>
<reference evidence="5 6" key="1">
    <citation type="submission" date="2020-12" db="EMBL/GenBank/DDBJ databases">
        <title>Streptomyces typhae sp. nov., a novel endophytic actinomycete isolated from the root of cattail pollen (Typha angustifolia L.).</title>
        <authorList>
            <person name="Peng C."/>
            <person name="Liu C."/>
        </authorList>
    </citation>
    <scope>NUCLEOTIDE SEQUENCE [LARGE SCALE GENOMIC DNA]</scope>
    <source>
        <strain evidence="5 6">JCM 4753</strain>
    </source>
</reference>
<dbReference type="EMBL" id="JAEKOZ010000013">
    <property type="protein sequence ID" value="MBJ3809688.1"/>
    <property type="molecule type" value="Genomic_DNA"/>
</dbReference>
<keyword evidence="6" id="KW-1185">Reference proteome</keyword>
<dbReference type="PROSITE" id="PS50043">
    <property type="entry name" value="HTH_LUXR_2"/>
    <property type="match status" value="1"/>
</dbReference>
<protein>
    <submittedName>
        <fullName evidence="5">Helix-turn-helix transcriptional regulator</fullName>
    </submittedName>
</protein>
<organism evidence="5 6">
    <name type="scientific">Streptomyces flavofungini</name>
    <dbReference type="NCBI Taxonomy" id="68200"/>
    <lineage>
        <taxon>Bacteria</taxon>
        <taxon>Bacillati</taxon>
        <taxon>Actinomycetota</taxon>
        <taxon>Actinomycetes</taxon>
        <taxon>Kitasatosporales</taxon>
        <taxon>Streptomycetaceae</taxon>
        <taxon>Streptomyces</taxon>
    </lineage>
</organism>
<evidence type="ECO:0000256" key="1">
    <source>
        <dbReference type="ARBA" id="ARBA00023015"/>
    </source>
</evidence>
<dbReference type="InterPro" id="IPR000792">
    <property type="entry name" value="Tscrpt_reg_LuxR_C"/>
</dbReference>
<accession>A0ABS0X924</accession>
<dbReference type="PANTHER" id="PTHR44688">
    <property type="entry name" value="DNA-BINDING TRANSCRIPTIONAL ACTIVATOR DEVR_DOSR"/>
    <property type="match status" value="1"/>
</dbReference>
<dbReference type="Proteomes" id="UP000634780">
    <property type="component" value="Unassembled WGS sequence"/>
</dbReference>
<dbReference type="InterPro" id="IPR016032">
    <property type="entry name" value="Sig_transdc_resp-reg_C-effctor"/>
</dbReference>
<evidence type="ECO:0000256" key="2">
    <source>
        <dbReference type="ARBA" id="ARBA00023125"/>
    </source>
</evidence>
<proteinExistence type="predicted"/>
<name>A0ABS0X924_9ACTN</name>
<dbReference type="SUPFAM" id="SSF46894">
    <property type="entry name" value="C-terminal effector domain of the bipartite response regulators"/>
    <property type="match status" value="1"/>
</dbReference>
<dbReference type="CDD" id="cd06170">
    <property type="entry name" value="LuxR_C_like"/>
    <property type="match status" value="1"/>
</dbReference>
<gene>
    <name evidence="5" type="ORF">JGB26_21620</name>
</gene>
<dbReference type="PANTHER" id="PTHR44688:SF16">
    <property type="entry name" value="DNA-BINDING TRANSCRIPTIONAL ACTIVATOR DEVR_DOSR"/>
    <property type="match status" value="1"/>
</dbReference>
<dbReference type="InterPro" id="IPR036388">
    <property type="entry name" value="WH-like_DNA-bd_sf"/>
</dbReference>